<dbReference type="AlphaFoldDB" id="A0A915PUA3"/>
<organism evidence="5 6">
    <name type="scientific">Setaria digitata</name>
    <dbReference type="NCBI Taxonomy" id="48799"/>
    <lineage>
        <taxon>Eukaryota</taxon>
        <taxon>Metazoa</taxon>
        <taxon>Ecdysozoa</taxon>
        <taxon>Nematoda</taxon>
        <taxon>Chromadorea</taxon>
        <taxon>Rhabditida</taxon>
        <taxon>Spirurina</taxon>
        <taxon>Spiruromorpha</taxon>
        <taxon>Filarioidea</taxon>
        <taxon>Setariidae</taxon>
        <taxon>Setaria</taxon>
    </lineage>
</organism>
<dbReference type="NCBIfam" id="TIGR00309">
    <property type="entry name" value="V_ATPase_subD"/>
    <property type="match status" value="1"/>
</dbReference>
<sequence length="495" mass="55903">MMASAGNTTNTNATVPIDNECDKDTNIRLLLTKIDALEQMKGEVGETLLDVVNKRIAYPTMITSYAAEVGKLRMKRMEEAELVWQTKPAVKKDVEKMLEMIYQVKEVDKENNLLAHRLFEMKCYGINDITQHHSTSKISNSSLSISLVVSRCIQNSLLCIATINSWSSVSPGRMRVHPGLLTTDVACDNVDLVGGISICDVWKWEGSHCRVSIADRKALFSPDDFMPGSNTIVIVSEYCFCFVLDAPELWKFIMLLWAQTMMKTRLRAAQKGHSLLKKKADALNMRFRSILGKIVENKNLMGEVLREASFSLAKAKFTAGDFSHTVIQNVSRAQHRVLMKTENVVGVFLPVFDPYIDGPDTYDLTGLGKGGANITKLKKNYSQAVELLVELATLQTCFITLDEAIKITNRRVNAIEHVIIPRIESTLLYIVTELDEMEREEFFRMKKIQAQRKKIRAETENMSADYQTKTGQNGCGKEHPRNILEYQDDIPILFT</sequence>
<accession>A0A915PUA3</accession>
<comment type="similarity">
    <text evidence="1">Belongs to the V-ATPase D subunit family.</text>
</comment>
<keyword evidence="2" id="KW-0813">Transport</keyword>
<evidence type="ECO:0000256" key="3">
    <source>
        <dbReference type="ARBA" id="ARBA00023065"/>
    </source>
</evidence>
<dbReference type="Pfam" id="PF01813">
    <property type="entry name" value="ATP-synt_D"/>
    <property type="match status" value="1"/>
</dbReference>
<evidence type="ECO:0000256" key="4">
    <source>
        <dbReference type="ARBA" id="ARBA00045737"/>
    </source>
</evidence>
<evidence type="ECO:0000313" key="6">
    <source>
        <dbReference type="WBParaSite" id="sdigi.contig445.g8372.t1"/>
    </source>
</evidence>
<protein>
    <submittedName>
        <fullName evidence="6">V-type proton ATPase subunit D</fullName>
    </submittedName>
</protein>
<keyword evidence="5" id="KW-1185">Reference proteome</keyword>
<evidence type="ECO:0000256" key="2">
    <source>
        <dbReference type="ARBA" id="ARBA00022448"/>
    </source>
</evidence>
<name>A0A915PUA3_9BILA</name>
<evidence type="ECO:0000313" key="5">
    <source>
        <dbReference type="Proteomes" id="UP000887581"/>
    </source>
</evidence>
<dbReference type="WBParaSite" id="sdigi.contig445.g8372.t1">
    <property type="protein sequence ID" value="sdigi.contig445.g8372.t1"/>
    <property type="gene ID" value="sdigi.contig445.g8372"/>
</dbReference>
<dbReference type="Proteomes" id="UP000887581">
    <property type="component" value="Unplaced"/>
</dbReference>
<comment type="function">
    <text evidence="4">Subunit of the V1 complex of vacuolar(H+)-ATPase (V-ATPase), a multisubunit enzyme composed of a peripheral complex (V1) that hydrolyzes ATP and a membrane integral complex (V0) that translocates protons. V-ATPase is responsible for acidifying and maintaining the pH of intracellular compartments and in some cell types, is targeted to the plasma membrane, where it is responsible for acidifying the extracellular environment.</text>
</comment>
<reference evidence="6" key="1">
    <citation type="submission" date="2022-11" db="UniProtKB">
        <authorList>
            <consortium name="WormBaseParasite"/>
        </authorList>
    </citation>
    <scope>IDENTIFICATION</scope>
</reference>
<proteinExistence type="inferred from homology"/>
<evidence type="ECO:0000256" key="1">
    <source>
        <dbReference type="ARBA" id="ARBA00005850"/>
    </source>
</evidence>
<dbReference type="PANTHER" id="PTHR11671">
    <property type="entry name" value="V-TYPE ATP SYNTHASE SUBUNIT D"/>
    <property type="match status" value="1"/>
</dbReference>
<dbReference type="GO" id="GO:0046961">
    <property type="term" value="F:proton-transporting ATPase activity, rotational mechanism"/>
    <property type="evidence" value="ECO:0007669"/>
    <property type="project" value="InterPro"/>
</dbReference>
<keyword evidence="3" id="KW-0406">Ion transport</keyword>
<dbReference type="Gene3D" id="1.10.287.3240">
    <property type="match status" value="1"/>
</dbReference>
<dbReference type="InterPro" id="IPR002699">
    <property type="entry name" value="V_ATPase_D"/>
</dbReference>